<dbReference type="HOGENOM" id="CLU_1747970_0_0_4"/>
<proteinExistence type="predicted"/>
<dbReference type="KEGG" id="pna:Pnap_4221"/>
<evidence type="ECO:0000313" key="3">
    <source>
        <dbReference type="EMBL" id="ABM39504.1"/>
    </source>
</evidence>
<keyword evidence="4" id="KW-1185">Reference proteome</keyword>
<dbReference type="InterPro" id="IPR024445">
    <property type="entry name" value="Tnp_ISXO2-like"/>
</dbReference>
<evidence type="ECO:0000256" key="1">
    <source>
        <dbReference type="SAM" id="MobiDB-lite"/>
    </source>
</evidence>
<evidence type="ECO:0000313" key="4">
    <source>
        <dbReference type="Proteomes" id="UP000000644"/>
    </source>
</evidence>
<protein>
    <recommendedName>
        <fullName evidence="2">ISXO2-like transposase domain-containing protein</fullName>
    </recommendedName>
</protein>
<reference evidence="4" key="1">
    <citation type="journal article" date="2009" name="Environ. Microbiol.">
        <title>The genome of Polaromonas naphthalenivorans strain CJ2, isolated from coal tar-contaminated sediment, reveals physiological and metabolic versatility and evolution through extensive horizontal gene transfer.</title>
        <authorList>
            <person name="Yagi J.M."/>
            <person name="Sims D."/>
            <person name="Brettin T."/>
            <person name="Bruce D."/>
            <person name="Madsen E.L."/>
        </authorList>
    </citation>
    <scope>NUCLEOTIDE SEQUENCE [LARGE SCALE GENOMIC DNA]</scope>
    <source>
        <strain evidence="4">CJ2</strain>
        <plasmid evidence="4">Plasmid pPNAP01</plasmid>
    </source>
</reference>
<dbReference type="Proteomes" id="UP000000644">
    <property type="component" value="Plasmid pPNAP01"/>
</dbReference>
<feature type="region of interest" description="Disordered" evidence="1">
    <location>
        <begin position="70"/>
        <end position="89"/>
    </location>
</feature>
<dbReference type="Pfam" id="PF12762">
    <property type="entry name" value="DDE_Tnp_IS1595"/>
    <property type="match status" value="1"/>
</dbReference>
<evidence type="ECO:0000259" key="2">
    <source>
        <dbReference type="Pfam" id="PF12762"/>
    </source>
</evidence>
<feature type="compositionally biased region" description="Polar residues" evidence="1">
    <location>
        <begin position="72"/>
        <end position="82"/>
    </location>
</feature>
<name>A1VV26_POLNA</name>
<gene>
    <name evidence="3" type="ordered locus">Pnap_4221</name>
</gene>
<dbReference type="AlphaFoldDB" id="A1VV26"/>
<accession>A1VV26</accession>
<dbReference type="EMBL" id="CP000530">
    <property type="protein sequence ID" value="ABM39504.1"/>
    <property type="molecule type" value="Genomic_DNA"/>
</dbReference>
<keyword evidence="3" id="KW-0614">Plasmid</keyword>
<sequence length="149" mass="16483">MEAHEVLPGVHRVASLVKRWLLGTHQGSFSADHMQAYLDEFAFRFNRRGSRARGKLFYRLLEQSVAMIPSPFGTSSPTQTPQKRGKSDLSHPALAGLRLRRSTWKSTSAHGAAELPHLSGYPANLMALTCSSPLSSSNFSLRKVAHRVN</sequence>
<geneLocation type="plasmid" evidence="3 4">
    <name>pPNAP01</name>
</geneLocation>
<feature type="domain" description="ISXO2-like transposase" evidence="2">
    <location>
        <begin position="7"/>
        <end position="46"/>
    </location>
</feature>
<organism evidence="3 4">
    <name type="scientific">Polaromonas naphthalenivorans (strain CJ2)</name>
    <dbReference type="NCBI Taxonomy" id="365044"/>
    <lineage>
        <taxon>Bacteria</taxon>
        <taxon>Pseudomonadati</taxon>
        <taxon>Pseudomonadota</taxon>
        <taxon>Betaproteobacteria</taxon>
        <taxon>Burkholderiales</taxon>
        <taxon>Comamonadaceae</taxon>
        <taxon>Polaromonas</taxon>
    </lineage>
</organism>